<gene>
    <name evidence="4" type="ORF">FEN17_01600</name>
</gene>
<evidence type="ECO:0000313" key="4">
    <source>
        <dbReference type="EMBL" id="TLV04020.1"/>
    </source>
</evidence>
<dbReference type="Proteomes" id="UP000306402">
    <property type="component" value="Unassembled WGS sequence"/>
</dbReference>
<evidence type="ECO:0000256" key="2">
    <source>
        <dbReference type="ARBA" id="ARBA00022737"/>
    </source>
</evidence>
<dbReference type="SUPFAM" id="SSF117281">
    <property type="entry name" value="Kelch motif"/>
    <property type="match status" value="1"/>
</dbReference>
<dbReference type="PANTHER" id="PTHR24412">
    <property type="entry name" value="KELCH PROTEIN"/>
    <property type="match status" value="1"/>
</dbReference>
<protein>
    <submittedName>
        <fullName evidence="4">Galactose oxidase</fullName>
    </submittedName>
</protein>
<accession>A0A5R9L6W5</accession>
<evidence type="ECO:0000313" key="5">
    <source>
        <dbReference type="Proteomes" id="UP000306402"/>
    </source>
</evidence>
<evidence type="ECO:0000256" key="3">
    <source>
        <dbReference type="SAM" id="SignalP"/>
    </source>
</evidence>
<dbReference type="InterPro" id="IPR015915">
    <property type="entry name" value="Kelch-typ_b-propeller"/>
</dbReference>
<dbReference type="Pfam" id="PF24681">
    <property type="entry name" value="Kelch_KLHDC2_KLHL20_DRC7"/>
    <property type="match status" value="1"/>
</dbReference>
<comment type="caution">
    <text evidence="4">The sequence shown here is derived from an EMBL/GenBank/DDBJ whole genome shotgun (WGS) entry which is preliminary data.</text>
</comment>
<keyword evidence="3" id="KW-0732">Signal</keyword>
<dbReference type="PANTHER" id="PTHR24412:SF272">
    <property type="entry name" value="KELCH-LIKE PROTEIN DIABLO"/>
    <property type="match status" value="1"/>
</dbReference>
<organism evidence="4 5">
    <name type="scientific">Dyadobacter luticola</name>
    <dbReference type="NCBI Taxonomy" id="1979387"/>
    <lineage>
        <taxon>Bacteria</taxon>
        <taxon>Pseudomonadati</taxon>
        <taxon>Bacteroidota</taxon>
        <taxon>Cytophagia</taxon>
        <taxon>Cytophagales</taxon>
        <taxon>Spirosomataceae</taxon>
        <taxon>Dyadobacter</taxon>
    </lineage>
</organism>
<proteinExistence type="predicted"/>
<dbReference type="AlphaFoldDB" id="A0A5R9L6W5"/>
<dbReference type="EMBL" id="VCEJ01000002">
    <property type="protein sequence ID" value="TLV04020.1"/>
    <property type="molecule type" value="Genomic_DNA"/>
</dbReference>
<keyword evidence="2" id="KW-0677">Repeat</keyword>
<dbReference type="Gene3D" id="2.120.10.80">
    <property type="entry name" value="Kelch-type beta propeller"/>
    <property type="match status" value="2"/>
</dbReference>
<sequence length="346" mass="37252">MFNTLRKASIALLVASTAFVQLSCKKDADPDKIGNWYRQGLPSFGGSGRTGAVSFVIGDVGYVGTGFTNETVARVKDMWAYNAQTKIWTQTAPFAGSGRNGAVAFVLNGKAYVGTGYDQVVTVDNGYKKDFYQYDPAGNKWKAVADFPGTRQYATAFVSNNRAYVGLGYNGSNFFQDFYEYNATTDKWNEIATFIGGKRYGALSFTVSGKTYVGFGKSNSTVPTKDLYSFDPAGNGGTGSWTRVVYADNETSETDFPARAFGLALVLGDKAYIIGGENRSDVWEYDPAANSWLEKAPFVGNQRGFAAGFSIGNVAYFGTGSSSGSSGTDDFWAFDPGTAINTDDDQ</sequence>
<dbReference type="OrthoDB" id="103335at2"/>
<feature type="chain" id="PRO_5024308225" evidence="3">
    <location>
        <begin position="21"/>
        <end position="346"/>
    </location>
</feature>
<evidence type="ECO:0000256" key="1">
    <source>
        <dbReference type="ARBA" id="ARBA00022441"/>
    </source>
</evidence>
<dbReference type="SUPFAM" id="SSF50965">
    <property type="entry name" value="Galactose oxidase, central domain"/>
    <property type="match status" value="1"/>
</dbReference>
<keyword evidence="1" id="KW-0880">Kelch repeat</keyword>
<feature type="signal peptide" evidence="3">
    <location>
        <begin position="1"/>
        <end position="20"/>
    </location>
</feature>
<reference evidence="4 5" key="1">
    <citation type="submission" date="2019-05" db="EMBL/GenBank/DDBJ databases">
        <authorList>
            <person name="Qu J.-H."/>
        </authorList>
    </citation>
    <scope>NUCLEOTIDE SEQUENCE [LARGE SCALE GENOMIC DNA]</scope>
    <source>
        <strain evidence="4 5">T17</strain>
    </source>
</reference>
<name>A0A5R9L6W5_9BACT</name>
<keyword evidence="5" id="KW-1185">Reference proteome</keyword>
<dbReference type="InterPro" id="IPR011043">
    <property type="entry name" value="Gal_Oxase/kelch_b-propeller"/>
</dbReference>